<keyword evidence="6" id="KW-1278">Translocase</keyword>
<organism evidence="9 10">
    <name type="scientific">Comamonas nitrativorans</name>
    <dbReference type="NCBI Taxonomy" id="108437"/>
    <lineage>
        <taxon>Bacteria</taxon>
        <taxon>Pseudomonadati</taxon>
        <taxon>Pseudomonadota</taxon>
        <taxon>Betaproteobacteria</taxon>
        <taxon>Burkholderiales</taxon>
        <taxon>Comamonadaceae</taxon>
        <taxon>Comamonas</taxon>
    </lineage>
</organism>
<comment type="similarity">
    <text evidence="1">Belongs to the ABC transporter superfamily.</text>
</comment>
<evidence type="ECO:0000256" key="1">
    <source>
        <dbReference type="ARBA" id="ARBA00005417"/>
    </source>
</evidence>
<dbReference type="InterPro" id="IPR027417">
    <property type="entry name" value="P-loop_NTPase"/>
</dbReference>
<evidence type="ECO:0000259" key="8">
    <source>
        <dbReference type="PROSITE" id="PS50893"/>
    </source>
</evidence>
<name>A0ABV9GU91_9BURK</name>
<proteinExistence type="inferred from homology"/>
<dbReference type="PROSITE" id="PS00211">
    <property type="entry name" value="ABC_TRANSPORTER_1"/>
    <property type="match status" value="1"/>
</dbReference>
<dbReference type="InterPro" id="IPR003439">
    <property type="entry name" value="ABC_transporter-like_ATP-bd"/>
</dbReference>
<accession>A0ABV9GU91</accession>
<evidence type="ECO:0000313" key="9">
    <source>
        <dbReference type="EMBL" id="MFC4620862.1"/>
    </source>
</evidence>
<evidence type="ECO:0000256" key="2">
    <source>
        <dbReference type="ARBA" id="ARBA00022448"/>
    </source>
</evidence>
<keyword evidence="3" id="KW-1003">Cell membrane</keyword>
<dbReference type="PANTHER" id="PTHR42788:SF17">
    <property type="entry name" value="ALIPHATIC SULFONATES IMPORT ATP-BINDING PROTEIN SSUB"/>
    <property type="match status" value="1"/>
</dbReference>
<dbReference type="SUPFAM" id="SSF52540">
    <property type="entry name" value="P-loop containing nucleoside triphosphate hydrolases"/>
    <property type="match status" value="1"/>
</dbReference>
<evidence type="ECO:0000256" key="7">
    <source>
        <dbReference type="ARBA" id="ARBA00023136"/>
    </source>
</evidence>
<gene>
    <name evidence="9" type="ORF">ACFO3A_01340</name>
</gene>
<keyword evidence="2" id="KW-0813">Transport</keyword>
<evidence type="ECO:0000256" key="6">
    <source>
        <dbReference type="ARBA" id="ARBA00022967"/>
    </source>
</evidence>
<sequence length="270" mass="28987">MTGNTPAQLRVRALRHAYGPTVILENVALRVPAGRTVALVGPSGCGKTTLLHLCAGLLEVQEGRITQPFAPTAVMFQQPRLLPWMAVLDNIALALKARGMDKRQRHAQARQMALALGLPELSLAQYPAELSGGMQSRVALARALVLAPKLLLMDEPFSALDVGLRYQLHQLLLEQQAASGMAVLLITHDLMEAVRLADDVLVMAPNPGRIVAHYQPAGAALARGDDLVYRCAAELQQHPLVRAAFELPGTGQAADCPLGQWQDVGNGRDS</sequence>
<dbReference type="InterPro" id="IPR003593">
    <property type="entry name" value="AAA+_ATPase"/>
</dbReference>
<dbReference type="PROSITE" id="PS50893">
    <property type="entry name" value="ABC_TRANSPORTER_2"/>
    <property type="match status" value="1"/>
</dbReference>
<dbReference type="Pfam" id="PF00005">
    <property type="entry name" value="ABC_tran"/>
    <property type="match status" value="1"/>
</dbReference>
<dbReference type="PANTHER" id="PTHR42788">
    <property type="entry name" value="TAURINE IMPORT ATP-BINDING PROTEIN-RELATED"/>
    <property type="match status" value="1"/>
</dbReference>
<reference evidence="10" key="1">
    <citation type="journal article" date="2019" name="Int. J. Syst. Evol. Microbiol.">
        <title>The Global Catalogue of Microorganisms (GCM) 10K type strain sequencing project: providing services to taxonomists for standard genome sequencing and annotation.</title>
        <authorList>
            <consortium name="The Broad Institute Genomics Platform"/>
            <consortium name="The Broad Institute Genome Sequencing Center for Infectious Disease"/>
            <person name="Wu L."/>
            <person name="Ma J."/>
        </authorList>
    </citation>
    <scope>NUCLEOTIDE SEQUENCE [LARGE SCALE GENOMIC DNA]</scope>
    <source>
        <strain evidence="10">JCM 11650</strain>
    </source>
</reference>
<protein>
    <submittedName>
        <fullName evidence="9">ABC transporter ATP-binding protein</fullName>
    </submittedName>
</protein>
<dbReference type="EMBL" id="JBHSEW010000001">
    <property type="protein sequence ID" value="MFC4620862.1"/>
    <property type="molecule type" value="Genomic_DNA"/>
</dbReference>
<feature type="domain" description="ABC transporter" evidence="8">
    <location>
        <begin position="9"/>
        <end position="230"/>
    </location>
</feature>
<dbReference type="InterPro" id="IPR050166">
    <property type="entry name" value="ABC_transporter_ATP-bind"/>
</dbReference>
<keyword evidence="4" id="KW-0547">Nucleotide-binding</keyword>
<dbReference type="RefSeq" id="WP_377723269.1">
    <property type="nucleotide sequence ID" value="NZ_JBHSEW010000001.1"/>
</dbReference>
<evidence type="ECO:0000256" key="3">
    <source>
        <dbReference type="ARBA" id="ARBA00022475"/>
    </source>
</evidence>
<dbReference type="Proteomes" id="UP001595967">
    <property type="component" value="Unassembled WGS sequence"/>
</dbReference>
<evidence type="ECO:0000256" key="5">
    <source>
        <dbReference type="ARBA" id="ARBA00022840"/>
    </source>
</evidence>
<evidence type="ECO:0000256" key="4">
    <source>
        <dbReference type="ARBA" id="ARBA00022741"/>
    </source>
</evidence>
<dbReference type="SMART" id="SM00382">
    <property type="entry name" value="AAA"/>
    <property type="match status" value="1"/>
</dbReference>
<evidence type="ECO:0000313" key="10">
    <source>
        <dbReference type="Proteomes" id="UP001595967"/>
    </source>
</evidence>
<dbReference type="GO" id="GO:0005524">
    <property type="term" value="F:ATP binding"/>
    <property type="evidence" value="ECO:0007669"/>
    <property type="project" value="UniProtKB-KW"/>
</dbReference>
<keyword evidence="7" id="KW-0472">Membrane</keyword>
<dbReference type="InterPro" id="IPR017871">
    <property type="entry name" value="ABC_transporter-like_CS"/>
</dbReference>
<comment type="caution">
    <text evidence="9">The sequence shown here is derived from an EMBL/GenBank/DDBJ whole genome shotgun (WGS) entry which is preliminary data.</text>
</comment>
<keyword evidence="10" id="KW-1185">Reference proteome</keyword>
<dbReference type="Gene3D" id="3.40.50.300">
    <property type="entry name" value="P-loop containing nucleotide triphosphate hydrolases"/>
    <property type="match status" value="1"/>
</dbReference>
<keyword evidence="5 9" id="KW-0067">ATP-binding</keyword>